<dbReference type="AlphaFoldDB" id="A0AAW5R3U2"/>
<comment type="caution">
    <text evidence="1">The sequence shown here is derived from an EMBL/GenBank/DDBJ whole genome shotgun (WGS) entry which is preliminary data.</text>
</comment>
<proteinExistence type="predicted"/>
<accession>A0AAW5R3U2</accession>
<dbReference type="Pfam" id="PF07751">
    <property type="entry name" value="Abi_2"/>
    <property type="match status" value="1"/>
</dbReference>
<keyword evidence="2" id="KW-1185">Reference proteome</keyword>
<dbReference type="InterPro" id="IPR017034">
    <property type="entry name" value="Abi_system_AbiD/AbiF"/>
</dbReference>
<protein>
    <submittedName>
        <fullName evidence="1">Abi family protein</fullName>
    </submittedName>
</protein>
<dbReference type="PIRSF" id="PIRSF034934">
    <property type="entry name" value="AbiF_AbiD"/>
    <property type="match status" value="1"/>
</dbReference>
<name>A0AAW5R3U2_9HYPH</name>
<gene>
    <name evidence="1" type="ORF">MUB46_24030</name>
</gene>
<dbReference type="RefSeq" id="WP_261618523.1">
    <property type="nucleotide sequence ID" value="NZ_JALIDZ010000020.1"/>
</dbReference>
<organism evidence="1 2">
    <name type="scientific">Microbaculum marinisediminis</name>
    <dbReference type="NCBI Taxonomy" id="2931392"/>
    <lineage>
        <taxon>Bacteria</taxon>
        <taxon>Pseudomonadati</taxon>
        <taxon>Pseudomonadota</taxon>
        <taxon>Alphaproteobacteria</taxon>
        <taxon>Hyphomicrobiales</taxon>
        <taxon>Tepidamorphaceae</taxon>
        <taxon>Microbaculum</taxon>
    </lineage>
</organism>
<evidence type="ECO:0000313" key="1">
    <source>
        <dbReference type="EMBL" id="MCT8974936.1"/>
    </source>
</evidence>
<evidence type="ECO:0000313" key="2">
    <source>
        <dbReference type="Proteomes" id="UP001320898"/>
    </source>
</evidence>
<dbReference type="Proteomes" id="UP001320898">
    <property type="component" value="Unassembled WGS sequence"/>
</dbReference>
<dbReference type="InterPro" id="IPR011664">
    <property type="entry name" value="Abi_system_AbiD/AbiF-like"/>
</dbReference>
<sequence>MKFAKPSLSIADQIALLERRGMTIPDRARAEHYLQHVSYYRLRAYWLPFEQPAPINGDHMFRDGTSIDDAIALYVFDRQLRLLVMDAIERIEVSLRGAWAYHLAMKYGPHGYLDPNLYDRADRFAKALTGLLDEIERSTDTFIVHYKSKYDDPEQPPIWMTAEVMSLGQLSKWYSNLKLRPDRQAIAKIYGLDEKILSSIAHHLTYVRNICAHHSRLWNKQFTVTMTIPNSPGSLKLAMNTAATRKLYNTLALLGYLIGIVAPSTEWRKHLADLVASCPLAGTAAMGFPTNWREMPAWKSACA</sequence>
<reference evidence="1 2" key="1">
    <citation type="submission" date="2022-04" db="EMBL/GenBank/DDBJ databases">
        <authorList>
            <person name="Ye Y.-Q."/>
            <person name="Du Z.-J."/>
        </authorList>
    </citation>
    <scope>NUCLEOTIDE SEQUENCE [LARGE SCALE GENOMIC DNA]</scope>
    <source>
        <strain evidence="1 2">A6E488</strain>
    </source>
</reference>
<dbReference type="EMBL" id="JALIDZ010000020">
    <property type="protein sequence ID" value="MCT8974936.1"/>
    <property type="molecule type" value="Genomic_DNA"/>
</dbReference>